<accession>A0ABS7WS24</accession>
<keyword evidence="10" id="KW-0969">Cilium</keyword>
<evidence type="ECO:0000259" key="9">
    <source>
        <dbReference type="Pfam" id="PF22692"/>
    </source>
</evidence>
<dbReference type="PANTHER" id="PTHR30435">
    <property type="entry name" value="FLAGELLAR PROTEIN"/>
    <property type="match status" value="1"/>
</dbReference>
<dbReference type="InterPro" id="IPR020013">
    <property type="entry name" value="Flagellar_FlgE/F/G"/>
</dbReference>
<keyword evidence="4 6" id="KW-0975">Bacterial flagellum</keyword>
<dbReference type="InterPro" id="IPR037925">
    <property type="entry name" value="FlgE/F/G-like"/>
</dbReference>
<feature type="domain" description="Flagellar basal-body/hook protein C-terminal" evidence="8">
    <location>
        <begin position="216"/>
        <end position="259"/>
    </location>
</feature>
<protein>
    <recommendedName>
        <fullName evidence="3 5">Flagellar basal-body rod protein FlgG</fullName>
    </recommendedName>
</protein>
<dbReference type="Pfam" id="PF06429">
    <property type="entry name" value="Flg_bbr_C"/>
    <property type="match status" value="1"/>
</dbReference>
<name>A0ABS7WS24_9BACT</name>
<dbReference type="InterPro" id="IPR053967">
    <property type="entry name" value="LlgE_F_G-like_D1"/>
</dbReference>
<comment type="similarity">
    <text evidence="2 6">Belongs to the flagella basal body rod proteins family.</text>
</comment>
<keyword evidence="11" id="KW-1185">Reference proteome</keyword>
<dbReference type="SUPFAM" id="SSF117143">
    <property type="entry name" value="Flagellar hook protein flgE"/>
    <property type="match status" value="1"/>
</dbReference>
<keyword evidence="10" id="KW-0966">Cell projection</keyword>
<dbReference type="RefSeq" id="WP_172231211.1">
    <property type="nucleotide sequence ID" value="NZ_CP035946.1"/>
</dbReference>
<evidence type="ECO:0000256" key="6">
    <source>
        <dbReference type="RuleBase" id="RU362116"/>
    </source>
</evidence>
<evidence type="ECO:0000313" key="11">
    <source>
        <dbReference type="Proteomes" id="UP000786183"/>
    </source>
</evidence>
<dbReference type="NCBIfam" id="TIGR02488">
    <property type="entry name" value="flgG_G_neg"/>
    <property type="match status" value="1"/>
</dbReference>
<dbReference type="Pfam" id="PF00460">
    <property type="entry name" value="Flg_bb_rod"/>
    <property type="match status" value="1"/>
</dbReference>
<dbReference type="NCBIfam" id="TIGR03506">
    <property type="entry name" value="FlgEFG_subfam"/>
    <property type="match status" value="2"/>
</dbReference>
<evidence type="ECO:0000313" key="10">
    <source>
        <dbReference type="EMBL" id="MBZ7987556.1"/>
    </source>
</evidence>
<keyword evidence="10" id="KW-0282">Flagellum</keyword>
<evidence type="ECO:0000256" key="1">
    <source>
        <dbReference type="ARBA" id="ARBA00004117"/>
    </source>
</evidence>
<evidence type="ECO:0000256" key="4">
    <source>
        <dbReference type="ARBA" id="ARBA00023143"/>
    </source>
</evidence>
<evidence type="ECO:0000256" key="3">
    <source>
        <dbReference type="ARBA" id="ARBA00017948"/>
    </source>
</evidence>
<sequence length="262" mass="27891">MLRSLYTAATGMIAQQTQIDTTSHNIANVNTMGYKKNRAEFADLMYQVMDYAGTSTSTTTKSPTGIEVGLGARPNAITKIFTQGYFKETGNDLDMVIAGNGFFQVQLPDGTTAYTRNGAFKLDSDGAIVNSDGYRLLPEMNVPEDALSISVGVDGTVSVIQAGNTEATQIGQIELVNFINPSGLHALGDNNFLETGSSGAPIAGVAGQNGLGQIKQHFVEMSNVQLVEEMTDLITGQRAYEANSKAITTSDEMLSIVNGLKR</sequence>
<feature type="domain" description="Flagellar basal body rod protein N-terminal" evidence="7">
    <location>
        <begin position="5"/>
        <end position="35"/>
    </location>
</feature>
<evidence type="ECO:0000256" key="5">
    <source>
        <dbReference type="NCBIfam" id="TIGR02488"/>
    </source>
</evidence>
<dbReference type="InterPro" id="IPR001444">
    <property type="entry name" value="Flag_bb_rod_N"/>
</dbReference>
<dbReference type="PANTHER" id="PTHR30435:SF19">
    <property type="entry name" value="FLAGELLAR BASAL-BODY ROD PROTEIN FLGG"/>
    <property type="match status" value="1"/>
</dbReference>
<comment type="subcellular location">
    <subcellularLocation>
        <location evidence="1 6">Bacterial flagellum basal body</location>
    </subcellularLocation>
</comment>
<reference evidence="10 11" key="1">
    <citation type="submission" date="2020-07" db="EMBL/GenBank/DDBJ databases">
        <title>Transfer of Campylobacter canadensis to the novel genus Avispirillum gen. nov., that also includes two novel species recovered from migratory waterfowl: Avispirillum anseris sp. nov. and Avispirillum brantae sp. nov.</title>
        <authorList>
            <person name="Miller W.G."/>
            <person name="Chapman M.H."/>
            <person name="Yee E."/>
            <person name="Inglis G.D."/>
        </authorList>
    </citation>
    <scope>NUCLEOTIDE SEQUENCE [LARGE SCALE GENOMIC DNA]</scope>
    <source>
        <strain evidence="10 11">L283</strain>
    </source>
</reference>
<evidence type="ECO:0000259" key="8">
    <source>
        <dbReference type="Pfam" id="PF06429"/>
    </source>
</evidence>
<proteinExistence type="inferred from homology"/>
<organism evidence="10 11">
    <name type="scientific">Campylobacter canadensis</name>
    <dbReference type="NCBI Taxonomy" id="449520"/>
    <lineage>
        <taxon>Bacteria</taxon>
        <taxon>Pseudomonadati</taxon>
        <taxon>Campylobacterota</taxon>
        <taxon>Epsilonproteobacteria</taxon>
        <taxon>Campylobacterales</taxon>
        <taxon>Campylobacteraceae</taxon>
        <taxon>Campylobacter</taxon>
    </lineage>
</organism>
<comment type="caution">
    <text evidence="10">The sequence shown here is derived from an EMBL/GenBank/DDBJ whole genome shotgun (WGS) entry which is preliminary data.</text>
</comment>
<dbReference type="EMBL" id="JACGBB010000010">
    <property type="protein sequence ID" value="MBZ7987556.1"/>
    <property type="molecule type" value="Genomic_DNA"/>
</dbReference>
<dbReference type="Proteomes" id="UP000786183">
    <property type="component" value="Unassembled WGS sequence"/>
</dbReference>
<dbReference type="InterPro" id="IPR010930">
    <property type="entry name" value="Flg_bb/hook_C_dom"/>
</dbReference>
<dbReference type="InterPro" id="IPR012834">
    <property type="entry name" value="FlgG_G_neg"/>
</dbReference>
<evidence type="ECO:0000259" key="7">
    <source>
        <dbReference type="Pfam" id="PF00460"/>
    </source>
</evidence>
<evidence type="ECO:0000256" key="2">
    <source>
        <dbReference type="ARBA" id="ARBA00009677"/>
    </source>
</evidence>
<feature type="domain" description="Flagellar hook protein FlgE/F/G-like D1" evidence="9">
    <location>
        <begin position="97"/>
        <end position="159"/>
    </location>
</feature>
<dbReference type="Pfam" id="PF22692">
    <property type="entry name" value="LlgE_F_G_D1"/>
    <property type="match status" value="1"/>
</dbReference>
<gene>
    <name evidence="10" type="primary">flgG</name>
    <name evidence="10" type="ORF">AVCANL283_05520</name>
</gene>